<sequence length="240" mass="27710">MSGNCHRNCPENVQKMFRRAQAWCPDAIRTGYNEAFKRVKLNYPKSYRARHALSVIHDNNGFVELQRTVRTAGNLVDFSDQDEKILFNNWKQRKQKREYVNGLCALCGYLRKHNLSNHIPNVQYHEQSTSKSSTESMEFSKEWENQQQCCMLPPLVQVKIFAEIASGLIRILFVTPEKYIANSQFRVMLSVPKGSNQTHHDFKLIQVQIVFVLRLLLFAAVTAVIKSAPPEKIRSIGKII</sequence>
<name>A0A2I1GNK9_9GLOM</name>
<gene>
    <name evidence="1" type="ORF">RhiirA4_463622</name>
</gene>
<evidence type="ECO:0000313" key="2">
    <source>
        <dbReference type="Proteomes" id="UP000234323"/>
    </source>
</evidence>
<dbReference type="VEuPathDB" id="FungiDB:RhiirFUN_012827"/>
<comment type="caution">
    <text evidence="1">The sequence shown here is derived from an EMBL/GenBank/DDBJ whole genome shotgun (WGS) entry which is preliminary data.</text>
</comment>
<reference evidence="1 2" key="1">
    <citation type="submission" date="2015-10" db="EMBL/GenBank/DDBJ databases">
        <title>Genome analyses suggest a sexual origin of heterokaryosis in a supposedly ancient asexual fungus.</title>
        <authorList>
            <person name="Ropars J."/>
            <person name="Sedzielewska K."/>
            <person name="Noel J."/>
            <person name="Charron P."/>
            <person name="Farinelli L."/>
            <person name="Marton T."/>
            <person name="Kruger M."/>
            <person name="Pelin A."/>
            <person name="Brachmann A."/>
            <person name="Corradi N."/>
        </authorList>
    </citation>
    <scope>NUCLEOTIDE SEQUENCE [LARGE SCALE GENOMIC DNA]</scope>
    <source>
        <strain evidence="1 2">A4</strain>
    </source>
</reference>
<dbReference type="Proteomes" id="UP000234323">
    <property type="component" value="Unassembled WGS sequence"/>
</dbReference>
<dbReference type="EMBL" id="LLXI01000607">
    <property type="protein sequence ID" value="PKY48134.1"/>
    <property type="molecule type" value="Genomic_DNA"/>
</dbReference>
<evidence type="ECO:0000313" key="1">
    <source>
        <dbReference type="EMBL" id="PKY48134.1"/>
    </source>
</evidence>
<proteinExistence type="predicted"/>
<keyword evidence="2" id="KW-1185">Reference proteome</keyword>
<dbReference type="VEuPathDB" id="FungiDB:FUN_011546"/>
<accession>A0A2I1GNK9</accession>
<dbReference type="AlphaFoldDB" id="A0A2I1GNK9"/>
<protein>
    <submittedName>
        <fullName evidence="1">Uncharacterized protein</fullName>
    </submittedName>
</protein>
<organism evidence="1 2">
    <name type="scientific">Rhizophagus irregularis</name>
    <dbReference type="NCBI Taxonomy" id="588596"/>
    <lineage>
        <taxon>Eukaryota</taxon>
        <taxon>Fungi</taxon>
        <taxon>Fungi incertae sedis</taxon>
        <taxon>Mucoromycota</taxon>
        <taxon>Glomeromycotina</taxon>
        <taxon>Glomeromycetes</taxon>
        <taxon>Glomerales</taxon>
        <taxon>Glomeraceae</taxon>
        <taxon>Rhizophagus</taxon>
    </lineage>
</organism>
<dbReference type="VEuPathDB" id="FungiDB:RhiirA1_461335"/>